<organism evidence="2 3">
    <name type="scientific">Dimorphilus gyrociliatus</name>
    <dbReference type="NCBI Taxonomy" id="2664684"/>
    <lineage>
        <taxon>Eukaryota</taxon>
        <taxon>Metazoa</taxon>
        <taxon>Spiralia</taxon>
        <taxon>Lophotrochozoa</taxon>
        <taxon>Annelida</taxon>
        <taxon>Polychaeta</taxon>
        <taxon>Polychaeta incertae sedis</taxon>
        <taxon>Dinophilidae</taxon>
        <taxon>Dimorphilus</taxon>
    </lineage>
</organism>
<feature type="compositionally biased region" description="Polar residues" evidence="1">
    <location>
        <begin position="25"/>
        <end position="47"/>
    </location>
</feature>
<comment type="caution">
    <text evidence="2">The sequence shown here is derived from an EMBL/GenBank/DDBJ whole genome shotgun (WGS) entry which is preliminary data.</text>
</comment>
<feature type="compositionally biased region" description="Low complexity" evidence="1">
    <location>
        <begin position="100"/>
        <end position="109"/>
    </location>
</feature>
<sequence>MFVRRGTVVRKNRGRGRGAAHPSLRRTQINRTSSKSTLSTRNSNLQAEDSDEDEENDLQRRATHVFSTQNVSRVEFNLEESPSSSQPLQTQNNPRRAQRRQSSFSSAASQILQSIGSVKASPHSGHHSTIRYTSNGTSQAALYYSLKKLQDFSEGSHQNGERLDVKKPEIGVAVASGTKNGEDAFPLHRTVAQYRFPIT</sequence>
<feature type="compositionally biased region" description="Polar residues" evidence="1">
    <location>
        <begin position="80"/>
        <end position="94"/>
    </location>
</feature>
<evidence type="ECO:0000256" key="1">
    <source>
        <dbReference type="SAM" id="MobiDB-lite"/>
    </source>
</evidence>
<dbReference type="Proteomes" id="UP000549394">
    <property type="component" value="Unassembled WGS sequence"/>
</dbReference>
<feature type="compositionally biased region" description="Basic residues" evidence="1">
    <location>
        <begin position="7"/>
        <end position="18"/>
    </location>
</feature>
<reference evidence="2 3" key="1">
    <citation type="submission" date="2020-08" db="EMBL/GenBank/DDBJ databases">
        <authorList>
            <person name="Hejnol A."/>
        </authorList>
    </citation>
    <scope>NUCLEOTIDE SEQUENCE [LARGE SCALE GENOMIC DNA]</scope>
</reference>
<dbReference type="EMBL" id="CAJFCJ010000012">
    <property type="protein sequence ID" value="CAD5120255.1"/>
    <property type="molecule type" value="Genomic_DNA"/>
</dbReference>
<accession>A0A7I8W0G8</accession>
<evidence type="ECO:0000313" key="2">
    <source>
        <dbReference type="EMBL" id="CAD5120255.1"/>
    </source>
</evidence>
<feature type="region of interest" description="Disordered" evidence="1">
    <location>
        <begin position="76"/>
        <end position="109"/>
    </location>
</feature>
<gene>
    <name evidence="2" type="ORF">DGYR_LOCUS8373</name>
</gene>
<keyword evidence="3" id="KW-1185">Reference proteome</keyword>
<protein>
    <submittedName>
        <fullName evidence="2">DgyrCDS8826</fullName>
    </submittedName>
</protein>
<evidence type="ECO:0000313" key="3">
    <source>
        <dbReference type="Proteomes" id="UP000549394"/>
    </source>
</evidence>
<proteinExistence type="predicted"/>
<name>A0A7I8W0G8_9ANNE</name>
<feature type="region of interest" description="Disordered" evidence="1">
    <location>
        <begin position="1"/>
        <end position="58"/>
    </location>
</feature>
<dbReference type="AlphaFoldDB" id="A0A7I8W0G8"/>